<protein>
    <submittedName>
        <fullName evidence="2">Uncharacterized protein</fullName>
    </submittedName>
</protein>
<evidence type="ECO:0000313" key="3">
    <source>
        <dbReference type="Proteomes" id="UP001105220"/>
    </source>
</evidence>
<accession>A0A6E8W6J3</accession>
<feature type="chain" id="PRO_5039888777" evidence="1">
    <location>
        <begin position="20"/>
        <end position="814"/>
    </location>
</feature>
<dbReference type="VEuPathDB" id="VectorBase:ACMO_002137"/>
<organism evidence="2 3">
    <name type="scientific">Anopheles coluzzii</name>
    <name type="common">African malaria mosquito</name>
    <dbReference type="NCBI Taxonomy" id="1518534"/>
    <lineage>
        <taxon>Eukaryota</taxon>
        <taxon>Metazoa</taxon>
        <taxon>Ecdysozoa</taxon>
        <taxon>Arthropoda</taxon>
        <taxon>Hexapoda</taxon>
        <taxon>Insecta</taxon>
        <taxon>Pterygota</taxon>
        <taxon>Neoptera</taxon>
        <taxon>Endopterygota</taxon>
        <taxon>Diptera</taxon>
        <taxon>Nematocera</taxon>
        <taxon>Culicoidea</taxon>
        <taxon>Culicidae</taxon>
        <taxon>Anophelinae</taxon>
        <taxon>Anopheles</taxon>
    </lineage>
</organism>
<keyword evidence="3" id="KW-1185">Reference proteome</keyword>
<reference evidence="2" key="2">
    <citation type="submission" date="2020-05" db="UniProtKB">
        <authorList>
            <consortium name="EnsemblMetazoa"/>
        </authorList>
    </citation>
    <scope>IDENTIFICATION</scope>
    <source>
        <strain evidence="2">Ngousso</strain>
    </source>
</reference>
<evidence type="ECO:0000313" key="2">
    <source>
        <dbReference type="EnsemblMetazoa" id="ACON012498-PA"/>
    </source>
</evidence>
<dbReference type="AlphaFoldDB" id="A0A6E8W6J3"/>
<dbReference type="VEuPathDB" id="VectorBase:ACON012498"/>
<sequence>MLVLLTLLCLSILRFDVIAENLAVNEHNQTDIHLHYSPELSVPSTIEPLHQTHGVVRYQHMINNSPNSNYVVYYTDSNAYGQSSQQYRSMPHSERLSRMITHSSQPISVQLLSLVQPTVSNDYSLNEFGNEVIDVTKTQRLLSDTQNLVRSEDSVDINYAQENATHRSQGTIRQYSKSEDSVLNGSEHTVNKAVLASFNAPIVVTDNDAAESSDIDSRRLNSSRSYVKQINVEILGESMDHNNGQYLKETTILSSKPAEPCDKNNNEKEILITKQEVTSIKPGKVSKLRASTTARLSTRHKGTYTTDNPTQILLTTTTTTVGKKSVFSKYLAPFQAGLRLSDSGKKYSNQDCSDDNTLIEERSVVDVQKNFNIKELFINNTTPSTRYFDVDTKNIKQPVFAEKPIDRIVKQPVFIENPVLRFIKQPTIEENQEERKQPVVEISVPLVIDRIVEKPIHHIVDRPIKVENNVPVHKIVKTPVVVEKIITKELKIPYHVAHILDRPVTVEKIVEKPVEVPHYIDRPVESSPERPVAVETTVETNIEKIINRPIPIQHVIEKHVQVPVPVTLEKVVEKIIDRPVPYTVEQIIDRPYPVEKIVEKIVDRPYPVQVPVEIPVHYPVQVPVAIPVPYPVEKYITLPLHEPKPTHSIIKTIHYEHLDLGMFLAQKKKYLVDHFFPKSHHYPKIDCVKPGEMHSFYPNNRYPVNDLYNAASSSIPVIVDNHHFNTQANNLHEKQPLEILNDDAYAGNFASIQHEPVIKDYYIGPTPLLADHWAKSDVKFRRNPSYGKGHRIEYGGFKPPLVPSVEIDEHGIPL</sequence>
<feature type="signal peptide" evidence="1">
    <location>
        <begin position="1"/>
        <end position="19"/>
    </location>
</feature>
<reference key="1">
    <citation type="journal article" date="2019" name="Genes (Basel)">
        <title>A High-Quality De novo Genome Assembly from a Single Mosquito Using PacBio Sequencing.</title>
        <authorList>
            <person name="Kingan S.B."/>
            <person name="Heaton H."/>
            <person name="Cudini J."/>
            <person name="Lambert C.C."/>
            <person name="Baybayan P."/>
            <person name="Galvin B.D."/>
            <person name="Durbin R."/>
            <person name="Korlach J."/>
            <person name="Lawniczak M.K.N."/>
        </authorList>
    </citation>
    <scope>NUCLEOTIDE SEQUENCE [LARGE SCALE GENOMIC DNA]</scope>
    <source>
        <strain>Mali-NIH</strain>
    </source>
</reference>
<dbReference type="PANTHER" id="PTHR47771">
    <property type="entry name" value="LD27203P-RELATED"/>
    <property type="match status" value="1"/>
</dbReference>
<proteinExistence type="predicted"/>
<dbReference type="Proteomes" id="UP001105220">
    <property type="component" value="Unplaced"/>
</dbReference>
<dbReference type="EnsemblMetazoa" id="ACON012498-RA">
    <property type="protein sequence ID" value="ACON012498-PA"/>
    <property type="gene ID" value="ACON012498"/>
</dbReference>
<dbReference type="PANTHER" id="PTHR47771:SF12">
    <property type="entry name" value="HL02234P-RELATED"/>
    <property type="match status" value="1"/>
</dbReference>
<name>A0A6E8W6J3_ANOCL</name>
<keyword evidence="1" id="KW-0732">Signal</keyword>
<evidence type="ECO:0000256" key="1">
    <source>
        <dbReference type="SAM" id="SignalP"/>
    </source>
</evidence>